<name>A0A645HVT8_9ZZZZ</name>
<dbReference type="SUPFAM" id="SSF69572">
    <property type="entry name" value="Activating enzymes of the ubiquitin-like proteins"/>
    <property type="match status" value="1"/>
</dbReference>
<evidence type="ECO:0000313" key="1">
    <source>
        <dbReference type="EMBL" id="MPN42309.1"/>
    </source>
</evidence>
<dbReference type="InterPro" id="IPR035985">
    <property type="entry name" value="Ubiquitin-activating_enz"/>
</dbReference>
<evidence type="ECO:0008006" key="2">
    <source>
        <dbReference type="Google" id="ProtNLM"/>
    </source>
</evidence>
<dbReference type="Gene3D" id="3.40.50.720">
    <property type="entry name" value="NAD(P)-binding Rossmann-like Domain"/>
    <property type="match status" value="1"/>
</dbReference>
<protein>
    <recommendedName>
        <fullName evidence="2">Thiamine biosynthesis protein ThiF</fullName>
    </recommendedName>
</protein>
<gene>
    <name evidence="1" type="ORF">SDC9_189866</name>
</gene>
<organism evidence="1">
    <name type="scientific">bioreactor metagenome</name>
    <dbReference type="NCBI Taxonomy" id="1076179"/>
    <lineage>
        <taxon>unclassified sequences</taxon>
        <taxon>metagenomes</taxon>
        <taxon>ecological metagenomes</taxon>
    </lineage>
</organism>
<dbReference type="GO" id="GO:0008641">
    <property type="term" value="F:ubiquitin-like modifier activating enzyme activity"/>
    <property type="evidence" value="ECO:0007669"/>
    <property type="project" value="InterPro"/>
</dbReference>
<accession>A0A645HVT8</accession>
<sequence length="110" mass="11894">MKVSENNIIELFRGYDIVCEAFDRPEAKSMLVNGILNQLPAAKIVSASGLAGYESSNSIRTTRPMQRLYLCGDLVNGAKIGSGLMAPRVQICAGHQANMALRLLLGIEDI</sequence>
<dbReference type="EMBL" id="VSSQ01099958">
    <property type="protein sequence ID" value="MPN42309.1"/>
    <property type="molecule type" value="Genomic_DNA"/>
</dbReference>
<proteinExistence type="predicted"/>
<dbReference type="AlphaFoldDB" id="A0A645HVT8"/>
<reference evidence="1" key="1">
    <citation type="submission" date="2019-08" db="EMBL/GenBank/DDBJ databases">
        <authorList>
            <person name="Kucharzyk K."/>
            <person name="Murdoch R.W."/>
            <person name="Higgins S."/>
            <person name="Loffler F."/>
        </authorList>
    </citation>
    <scope>NUCLEOTIDE SEQUENCE</scope>
</reference>
<comment type="caution">
    <text evidence="1">The sequence shown here is derived from an EMBL/GenBank/DDBJ whole genome shotgun (WGS) entry which is preliminary data.</text>
</comment>